<sequence length="46" mass="5130">GGEDREVAVSGPPKMGLWAVTLSQQHDSKKKDHKGSAVDFLILYWF</sequence>
<keyword evidence="2" id="KW-1185">Reference proteome</keyword>
<organism evidence="1 2">
    <name type="scientific">Trifolium medium</name>
    <dbReference type="NCBI Taxonomy" id="97028"/>
    <lineage>
        <taxon>Eukaryota</taxon>
        <taxon>Viridiplantae</taxon>
        <taxon>Streptophyta</taxon>
        <taxon>Embryophyta</taxon>
        <taxon>Tracheophyta</taxon>
        <taxon>Spermatophyta</taxon>
        <taxon>Magnoliopsida</taxon>
        <taxon>eudicotyledons</taxon>
        <taxon>Gunneridae</taxon>
        <taxon>Pentapetalae</taxon>
        <taxon>rosids</taxon>
        <taxon>fabids</taxon>
        <taxon>Fabales</taxon>
        <taxon>Fabaceae</taxon>
        <taxon>Papilionoideae</taxon>
        <taxon>50 kb inversion clade</taxon>
        <taxon>NPAAA clade</taxon>
        <taxon>Hologalegina</taxon>
        <taxon>IRL clade</taxon>
        <taxon>Trifolieae</taxon>
        <taxon>Trifolium</taxon>
    </lineage>
</organism>
<comment type="caution">
    <text evidence="1">The sequence shown here is derived from an EMBL/GenBank/DDBJ whole genome shotgun (WGS) entry which is preliminary data.</text>
</comment>
<evidence type="ECO:0000313" key="2">
    <source>
        <dbReference type="Proteomes" id="UP000265520"/>
    </source>
</evidence>
<dbReference type="EMBL" id="LXQA010060194">
    <property type="protein sequence ID" value="MCI05928.1"/>
    <property type="molecule type" value="Genomic_DNA"/>
</dbReference>
<dbReference type="Proteomes" id="UP000265520">
    <property type="component" value="Unassembled WGS sequence"/>
</dbReference>
<protein>
    <submittedName>
        <fullName evidence="1">Uncharacterized protein</fullName>
    </submittedName>
</protein>
<accession>A0A392P1Q7</accession>
<reference evidence="1 2" key="1">
    <citation type="journal article" date="2018" name="Front. Plant Sci.">
        <title>Red Clover (Trifolium pratense) and Zigzag Clover (T. medium) - A Picture of Genomic Similarities and Differences.</title>
        <authorList>
            <person name="Dluhosova J."/>
            <person name="Istvanek J."/>
            <person name="Nedelnik J."/>
            <person name="Repkova J."/>
        </authorList>
    </citation>
    <scope>NUCLEOTIDE SEQUENCE [LARGE SCALE GENOMIC DNA]</scope>
    <source>
        <strain evidence="2">cv. 10/8</strain>
        <tissue evidence="1">Leaf</tissue>
    </source>
</reference>
<dbReference type="AlphaFoldDB" id="A0A392P1Q7"/>
<proteinExistence type="predicted"/>
<evidence type="ECO:0000313" key="1">
    <source>
        <dbReference type="EMBL" id="MCI05928.1"/>
    </source>
</evidence>
<name>A0A392P1Q7_9FABA</name>
<feature type="non-terminal residue" evidence="1">
    <location>
        <position position="1"/>
    </location>
</feature>